<dbReference type="InterPro" id="IPR002035">
    <property type="entry name" value="VWF_A"/>
</dbReference>
<evidence type="ECO:0000259" key="1">
    <source>
        <dbReference type="PROSITE" id="PS50234"/>
    </source>
</evidence>
<protein>
    <recommendedName>
        <fullName evidence="1">VWFA domain-containing protein</fullName>
    </recommendedName>
</protein>
<name>A0ABQ9H0B1_9NEOP</name>
<organism evidence="2 3">
    <name type="scientific">Dryococelus australis</name>
    <dbReference type="NCBI Taxonomy" id="614101"/>
    <lineage>
        <taxon>Eukaryota</taxon>
        <taxon>Metazoa</taxon>
        <taxon>Ecdysozoa</taxon>
        <taxon>Arthropoda</taxon>
        <taxon>Hexapoda</taxon>
        <taxon>Insecta</taxon>
        <taxon>Pterygota</taxon>
        <taxon>Neoptera</taxon>
        <taxon>Polyneoptera</taxon>
        <taxon>Phasmatodea</taxon>
        <taxon>Verophasmatodea</taxon>
        <taxon>Anareolatae</taxon>
        <taxon>Phasmatidae</taxon>
        <taxon>Eurycanthinae</taxon>
        <taxon>Dryococelus</taxon>
    </lineage>
</organism>
<keyword evidence="3" id="KW-1185">Reference proteome</keyword>
<dbReference type="PANTHER" id="PTHR10338">
    <property type="entry name" value="INTER-ALPHA-TRYPSIN INHIBITOR HEAVY CHAIN FAMILY MEMBER"/>
    <property type="match status" value="1"/>
</dbReference>
<dbReference type="Proteomes" id="UP001159363">
    <property type="component" value="Chromosome 7"/>
</dbReference>
<dbReference type="InterPro" id="IPR050934">
    <property type="entry name" value="ITIH"/>
</dbReference>
<gene>
    <name evidence="2" type="ORF">PR048_022184</name>
</gene>
<feature type="domain" description="VWFA" evidence="1">
    <location>
        <begin position="86"/>
        <end position="132"/>
    </location>
</feature>
<dbReference type="Pfam" id="PF13519">
    <property type="entry name" value="VWA_2"/>
    <property type="match status" value="1"/>
</dbReference>
<dbReference type="EMBL" id="JARBHB010000008">
    <property type="protein sequence ID" value="KAJ8877729.1"/>
    <property type="molecule type" value="Genomic_DNA"/>
</dbReference>
<accession>A0ABQ9H0B1</accession>
<dbReference type="PANTHER" id="PTHR10338:SF108">
    <property type="entry name" value="INTER-ALPHA-TRYPSIN INHIBITOR HEAVY CHAIN H4-LIKE PROTEIN"/>
    <property type="match status" value="1"/>
</dbReference>
<dbReference type="InterPro" id="IPR036465">
    <property type="entry name" value="vWFA_dom_sf"/>
</dbReference>
<evidence type="ECO:0000313" key="3">
    <source>
        <dbReference type="Proteomes" id="UP001159363"/>
    </source>
</evidence>
<dbReference type="PROSITE" id="PS50234">
    <property type="entry name" value="VWFA"/>
    <property type="match status" value="1"/>
</dbReference>
<comment type="caution">
    <text evidence="2">The sequence shown here is derived from an EMBL/GenBank/DDBJ whole genome shotgun (WGS) entry which is preliminary data.</text>
</comment>
<evidence type="ECO:0000313" key="2">
    <source>
        <dbReference type="EMBL" id="KAJ8877729.1"/>
    </source>
</evidence>
<proteinExistence type="predicted"/>
<dbReference type="SUPFAM" id="SSF53300">
    <property type="entry name" value="vWA-like"/>
    <property type="match status" value="1"/>
</dbReference>
<reference evidence="2 3" key="1">
    <citation type="submission" date="2023-02" db="EMBL/GenBank/DDBJ databases">
        <title>LHISI_Scaffold_Assembly.</title>
        <authorList>
            <person name="Stuart O.P."/>
            <person name="Cleave R."/>
            <person name="Magrath M.J.L."/>
            <person name="Mikheyev A.S."/>
        </authorList>
    </citation>
    <scope>NUCLEOTIDE SEQUENCE [LARGE SCALE GENOMIC DNA]</scope>
    <source>
        <strain evidence="2">Daus_M_001</strain>
        <tissue evidence="2">Leg muscle</tissue>
    </source>
</reference>
<dbReference type="Gene3D" id="3.40.50.410">
    <property type="entry name" value="von Willebrand factor, type A domain"/>
    <property type="match status" value="1"/>
</dbReference>
<sequence>MCTPTFFFLNPGNTLAKIERPKPNEAVVRWSPNLDDQKKLGANGVRGQLLVRYDVDRKSNPEQILINNGYFVHFFAPTDLPVLRKHVVFVLDVSGSMQGRKIEQMKDAMKKILTDIGSDDYFSLIIFSTGVRVCILCKNFVH</sequence>